<evidence type="ECO:0000313" key="3">
    <source>
        <dbReference type="EMBL" id="GAA1705994.1"/>
    </source>
</evidence>
<dbReference type="Proteomes" id="UP001500280">
    <property type="component" value="Unassembled WGS sequence"/>
</dbReference>
<gene>
    <name evidence="3" type="ORF">GCM10009745_62300</name>
</gene>
<organism evidence="3 4">
    <name type="scientific">Kribbella yunnanensis</name>
    <dbReference type="NCBI Taxonomy" id="190194"/>
    <lineage>
        <taxon>Bacteria</taxon>
        <taxon>Bacillati</taxon>
        <taxon>Actinomycetota</taxon>
        <taxon>Actinomycetes</taxon>
        <taxon>Propionibacteriales</taxon>
        <taxon>Kribbellaceae</taxon>
        <taxon>Kribbella</taxon>
    </lineage>
</organism>
<protein>
    <recommendedName>
        <fullName evidence="2">HTH cro/C1-type domain-containing protein</fullName>
    </recommendedName>
</protein>
<reference evidence="3 4" key="1">
    <citation type="journal article" date="2019" name="Int. J. Syst. Evol. Microbiol.">
        <title>The Global Catalogue of Microorganisms (GCM) 10K type strain sequencing project: providing services to taxonomists for standard genome sequencing and annotation.</title>
        <authorList>
            <consortium name="The Broad Institute Genomics Platform"/>
            <consortium name="The Broad Institute Genome Sequencing Center for Infectious Disease"/>
            <person name="Wu L."/>
            <person name="Ma J."/>
        </authorList>
    </citation>
    <scope>NUCLEOTIDE SEQUENCE [LARGE SCALE GENOMIC DNA]</scope>
    <source>
        <strain evidence="3 4">JCM 14307</strain>
    </source>
</reference>
<dbReference type="Pfam" id="PF13560">
    <property type="entry name" value="HTH_31"/>
    <property type="match status" value="1"/>
</dbReference>
<dbReference type="InterPro" id="IPR010982">
    <property type="entry name" value="Lambda_DNA-bd_dom_sf"/>
</dbReference>
<dbReference type="PROSITE" id="PS50943">
    <property type="entry name" value="HTH_CROC1"/>
    <property type="match status" value="1"/>
</dbReference>
<dbReference type="SMART" id="SM00530">
    <property type="entry name" value="HTH_XRE"/>
    <property type="match status" value="1"/>
</dbReference>
<accession>A0ABN2IJ28</accession>
<dbReference type="RefSeq" id="WP_344159746.1">
    <property type="nucleotide sequence ID" value="NZ_BAAANF010000020.1"/>
</dbReference>
<comment type="caution">
    <text evidence="3">The sequence shown here is derived from an EMBL/GenBank/DDBJ whole genome shotgun (WGS) entry which is preliminary data.</text>
</comment>
<feature type="region of interest" description="Disordered" evidence="1">
    <location>
        <begin position="89"/>
        <end position="126"/>
    </location>
</feature>
<feature type="compositionally biased region" description="Polar residues" evidence="1">
    <location>
        <begin position="109"/>
        <end position="118"/>
    </location>
</feature>
<proteinExistence type="predicted"/>
<feature type="domain" description="HTH cro/C1-type" evidence="2">
    <location>
        <begin position="13"/>
        <end position="47"/>
    </location>
</feature>
<evidence type="ECO:0000313" key="4">
    <source>
        <dbReference type="Proteomes" id="UP001500280"/>
    </source>
</evidence>
<name>A0ABN2IJ28_9ACTN</name>
<sequence>MEIRSARNLGAAVRDARRRQGLTQQELARRAGVSREWLVRLEKGHARLELQLVLNTLAAVGLVLEVSDDDPAAADPTTAAWTEVFSTLAEGPAGPSGFPPAVPVDAQGGKNSSQQESSCLHRRSAT</sequence>
<keyword evidence="4" id="KW-1185">Reference proteome</keyword>
<dbReference type="CDD" id="cd00093">
    <property type="entry name" value="HTH_XRE"/>
    <property type="match status" value="1"/>
</dbReference>
<dbReference type="EMBL" id="BAAANF010000020">
    <property type="protein sequence ID" value="GAA1705994.1"/>
    <property type="molecule type" value="Genomic_DNA"/>
</dbReference>
<dbReference type="InterPro" id="IPR001387">
    <property type="entry name" value="Cro/C1-type_HTH"/>
</dbReference>
<evidence type="ECO:0000256" key="1">
    <source>
        <dbReference type="SAM" id="MobiDB-lite"/>
    </source>
</evidence>
<dbReference type="Gene3D" id="1.10.260.40">
    <property type="entry name" value="lambda repressor-like DNA-binding domains"/>
    <property type="match status" value="1"/>
</dbReference>
<dbReference type="SUPFAM" id="SSF47413">
    <property type="entry name" value="lambda repressor-like DNA-binding domains"/>
    <property type="match status" value="1"/>
</dbReference>
<evidence type="ECO:0000259" key="2">
    <source>
        <dbReference type="PROSITE" id="PS50943"/>
    </source>
</evidence>